<proteinExistence type="predicted"/>
<keyword evidence="2" id="KW-1185">Reference proteome</keyword>
<sequence length="136" mass="15311">MPSGRGFWPCCEILRSRPCCFHMRHCFGGNPYSPKIHVHSASLSLDDTVSSFWISTIGEITFNVSISFFSPLFDNNTDISIFYGKKLLFTTITNSFTHDEVVREIMGKAIFPRSSANVKTWVSDKMAKDFNSSAPV</sequence>
<evidence type="ECO:0000313" key="2">
    <source>
        <dbReference type="Proteomes" id="UP001062846"/>
    </source>
</evidence>
<protein>
    <submittedName>
        <fullName evidence="1">Uncharacterized protein</fullName>
    </submittedName>
</protein>
<gene>
    <name evidence="1" type="ORF">RHMOL_Rhmol03G0018600</name>
</gene>
<reference evidence="1" key="1">
    <citation type="submission" date="2022-02" db="EMBL/GenBank/DDBJ databases">
        <title>Plant Genome Project.</title>
        <authorList>
            <person name="Zhang R.-G."/>
        </authorList>
    </citation>
    <scope>NUCLEOTIDE SEQUENCE</scope>
    <source>
        <strain evidence="1">AT1</strain>
    </source>
</reference>
<organism evidence="1 2">
    <name type="scientific">Rhododendron molle</name>
    <name type="common">Chinese azalea</name>
    <name type="synonym">Azalea mollis</name>
    <dbReference type="NCBI Taxonomy" id="49168"/>
    <lineage>
        <taxon>Eukaryota</taxon>
        <taxon>Viridiplantae</taxon>
        <taxon>Streptophyta</taxon>
        <taxon>Embryophyta</taxon>
        <taxon>Tracheophyta</taxon>
        <taxon>Spermatophyta</taxon>
        <taxon>Magnoliopsida</taxon>
        <taxon>eudicotyledons</taxon>
        <taxon>Gunneridae</taxon>
        <taxon>Pentapetalae</taxon>
        <taxon>asterids</taxon>
        <taxon>Ericales</taxon>
        <taxon>Ericaceae</taxon>
        <taxon>Ericoideae</taxon>
        <taxon>Rhodoreae</taxon>
        <taxon>Rhododendron</taxon>
    </lineage>
</organism>
<evidence type="ECO:0000313" key="1">
    <source>
        <dbReference type="EMBL" id="KAI8562231.1"/>
    </source>
</evidence>
<comment type="caution">
    <text evidence="1">The sequence shown here is derived from an EMBL/GenBank/DDBJ whole genome shotgun (WGS) entry which is preliminary data.</text>
</comment>
<accession>A0ACC0PAN6</accession>
<name>A0ACC0PAN6_RHOML</name>
<dbReference type="Proteomes" id="UP001062846">
    <property type="component" value="Chromosome 3"/>
</dbReference>
<dbReference type="EMBL" id="CM046390">
    <property type="protein sequence ID" value="KAI8562231.1"/>
    <property type="molecule type" value="Genomic_DNA"/>
</dbReference>